<sequence>MKHFLFSCKLVVGFFLLHLSAAAQTPERRTGVGFVVNGLQYQGDYGSDYWKLDNTKVAPGLTINQYLFRGLDLTTQVFYGELTGRRSAENYFTTTVINANLGFKFKLNNGWALKENAFFQPYLLAASGWTYTNQTGQFQGARIDQDQGFIDLFTAAGITLRLGEGVSLFVQTGQHLPLNANLDGKPEQSTPRWADRFLQHSVGLTFNMGQASDRDEDGVTDRLDKCPDTPPGVGVDESGCPLDGDADGVADYQDACATEPGPINLRGCPDKDGDGVIDAEDNCPDIAGLADRQGCPDADSDGIIDPDDKCPDTPAGTTVDFTGCPVAADSTSAAPVPAASPDTDGDGVLNAQDRCPNSAGPAGNGGCPEIKTEVRQKLRAATKSIGFELNKAVLLPSSYPTLDALVPILNEYPDYSLSIVGHTDSKGPAAFNLALSRNRAAAARRYLLDKGVAEGRIEMRGYGPRFPIASNTTEAGRARNRRVEFDLFVSSQPNSAQAKYGAEPTAASLKAPAKTGKAAPVKKAPVRKSKVKTTSLRKPASTKATRRPAQGVKKPGAKSPRR</sequence>
<dbReference type="GO" id="GO:0007155">
    <property type="term" value="P:cell adhesion"/>
    <property type="evidence" value="ECO:0007669"/>
    <property type="project" value="InterPro"/>
</dbReference>
<dbReference type="Pfam" id="PF00691">
    <property type="entry name" value="OmpA"/>
    <property type="match status" value="1"/>
</dbReference>
<name>A0A4Z0QJV0_9BACT</name>
<dbReference type="GO" id="GO:0009279">
    <property type="term" value="C:cell outer membrane"/>
    <property type="evidence" value="ECO:0007669"/>
    <property type="project" value="UniProtKB-SubCell"/>
</dbReference>
<reference evidence="9 10" key="1">
    <citation type="submission" date="2019-04" db="EMBL/GenBank/DDBJ databases">
        <authorList>
            <person name="Feng G."/>
            <person name="Zhang J."/>
            <person name="Zhu H."/>
        </authorList>
    </citation>
    <scope>NUCLEOTIDE SEQUENCE [LARGE SCALE GENOMIC DNA]</scope>
    <source>
        <strain evidence="9 10">9PBR-1</strain>
    </source>
</reference>
<dbReference type="InterPro" id="IPR006664">
    <property type="entry name" value="OMP_bac"/>
</dbReference>
<dbReference type="GO" id="GO:0005509">
    <property type="term" value="F:calcium ion binding"/>
    <property type="evidence" value="ECO:0007669"/>
    <property type="project" value="InterPro"/>
</dbReference>
<feature type="domain" description="OmpA-like" evidence="8">
    <location>
        <begin position="374"/>
        <end position="491"/>
    </location>
</feature>
<protein>
    <submittedName>
        <fullName evidence="9">OmpA family protein</fullName>
    </submittedName>
</protein>
<evidence type="ECO:0000256" key="6">
    <source>
        <dbReference type="SAM" id="MobiDB-lite"/>
    </source>
</evidence>
<dbReference type="PANTHER" id="PTHR30329">
    <property type="entry name" value="STATOR ELEMENT OF FLAGELLAR MOTOR COMPLEX"/>
    <property type="match status" value="1"/>
</dbReference>
<dbReference type="PROSITE" id="PS51123">
    <property type="entry name" value="OMPA_2"/>
    <property type="match status" value="1"/>
</dbReference>
<evidence type="ECO:0000256" key="1">
    <source>
        <dbReference type="ARBA" id="ARBA00004442"/>
    </source>
</evidence>
<comment type="subcellular location">
    <subcellularLocation>
        <location evidence="1">Cell outer membrane</location>
    </subcellularLocation>
</comment>
<evidence type="ECO:0000256" key="3">
    <source>
        <dbReference type="ARBA" id="ARBA00023136"/>
    </source>
</evidence>
<feature type="chain" id="PRO_5021424919" evidence="7">
    <location>
        <begin position="24"/>
        <end position="562"/>
    </location>
</feature>
<feature type="signal peptide" evidence="7">
    <location>
        <begin position="1"/>
        <end position="23"/>
    </location>
</feature>
<feature type="compositionally biased region" description="Low complexity" evidence="6">
    <location>
        <begin position="510"/>
        <end position="523"/>
    </location>
</feature>
<evidence type="ECO:0000313" key="9">
    <source>
        <dbReference type="EMBL" id="TGE29539.1"/>
    </source>
</evidence>
<dbReference type="OrthoDB" id="1522982at2"/>
<evidence type="ECO:0000256" key="5">
    <source>
        <dbReference type="PROSITE-ProRule" id="PRU00473"/>
    </source>
</evidence>
<keyword evidence="2 7" id="KW-0732">Signal</keyword>
<evidence type="ECO:0000256" key="2">
    <source>
        <dbReference type="ARBA" id="ARBA00022729"/>
    </source>
</evidence>
<dbReference type="EMBL" id="SRMB01000001">
    <property type="protein sequence ID" value="TGE29539.1"/>
    <property type="molecule type" value="Genomic_DNA"/>
</dbReference>
<dbReference type="AlphaFoldDB" id="A0A4Z0QJV0"/>
<dbReference type="RefSeq" id="WP_135394080.1">
    <property type="nucleotide sequence ID" value="NZ_SRMB01000001.1"/>
</dbReference>
<keyword evidence="3 5" id="KW-0472">Membrane</keyword>
<evidence type="ECO:0000256" key="4">
    <source>
        <dbReference type="ARBA" id="ARBA00023237"/>
    </source>
</evidence>
<proteinExistence type="predicted"/>
<keyword evidence="4" id="KW-0998">Cell outer membrane</keyword>
<dbReference type="InterPro" id="IPR036737">
    <property type="entry name" value="OmpA-like_sf"/>
</dbReference>
<dbReference type="Gene3D" id="3.30.1330.60">
    <property type="entry name" value="OmpA-like domain"/>
    <property type="match status" value="1"/>
</dbReference>
<dbReference type="CDD" id="cd07185">
    <property type="entry name" value="OmpA_C-like"/>
    <property type="match status" value="1"/>
</dbReference>
<evidence type="ECO:0000259" key="8">
    <source>
        <dbReference type="PROSITE" id="PS51123"/>
    </source>
</evidence>
<dbReference type="SUPFAM" id="SSF103647">
    <property type="entry name" value="TSP type-3 repeat"/>
    <property type="match status" value="2"/>
</dbReference>
<dbReference type="Pfam" id="PF02412">
    <property type="entry name" value="TSP_3"/>
    <property type="match status" value="4"/>
</dbReference>
<accession>A0A4Z0QJV0</accession>
<gene>
    <name evidence="9" type="ORF">E5K02_08820</name>
</gene>
<dbReference type="InterPro" id="IPR050330">
    <property type="entry name" value="Bact_OuterMem_StrucFunc"/>
</dbReference>
<dbReference type="Proteomes" id="UP000298471">
    <property type="component" value="Unassembled WGS sequence"/>
</dbReference>
<feature type="region of interest" description="Disordered" evidence="6">
    <location>
        <begin position="499"/>
        <end position="562"/>
    </location>
</feature>
<dbReference type="InterPro" id="IPR003367">
    <property type="entry name" value="Thrombospondin_3-like_rpt"/>
</dbReference>
<dbReference type="Gene3D" id="4.10.1080.10">
    <property type="entry name" value="TSP type-3 repeat"/>
    <property type="match status" value="2"/>
</dbReference>
<evidence type="ECO:0000313" key="10">
    <source>
        <dbReference type="Proteomes" id="UP000298471"/>
    </source>
</evidence>
<dbReference type="InterPro" id="IPR006665">
    <property type="entry name" value="OmpA-like"/>
</dbReference>
<dbReference type="PRINTS" id="PR01021">
    <property type="entry name" value="OMPADOMAIN"/>
</dbReference>
<dbReference type="SUPFAM" id="SSF103088">
    <property type="entry name" value="OmpA-like"/>
    <property type="match status" value="1"/>
</dbReference>
<keyword evidence="10" id="KW-1185">Reference proteome</keyword>
<dbReference type="PANTHER" id="PTHR30329:SF21">
    <property type="entry name" value="LIPOPROTEIN YIAD-RELATED"/>
    <property type="match status" value="1"/>
</dbReference>
<organism evidence="9 10">
    <name type="scientific">Hymenobacter metallicola</name>
    <dbReference type="NCBI Taxonomy" id="2563114"/>
    <lineage>
        <taxon>Bacteria</taxon>
        <taxon>Pseudomonadati</taxon>
        <taxon>Bacteroidota</taxon>
        <taxon>Cytophagia</taxon>
        <taxon>Cytophagales</taxon>
        <taxon>Hymenobacteraceae</taxon>
        <taxon>Hymenobacter</taxon>
    </lineage>
</organism>
<dbReference type="PRINTS" id="PR01023">
    <property type="entry name" value="NAFLGMOTY"/>
</dbReference>
<dbReference type="InterPro" id="IPR028974">
    <property type="entry name" value="TSP_type-3_rpt"/>
</dbReference>
<evidence type="ECO:0000256" key="7">
    <source>
        <dbReference type="SAM" id="SignalP"/>
    </source>
</evidence>
<comment type="caution">
    <text evidence="9">The sequence shown here is derived from an EMBL/GenBank/DDBJ whole genome shotgun (WGS) entry which is preliminary data.</text>
</comment>